<feature type="transmembrane region" description="Helical" evidence="5">
    <location>
        <begin position="254"/>
        <end position="277"/>
    </location>
</feature>
<feature type="transmembrane region" description="Helical" evidence="5">
    <location>
        <begin position="116"/>
        <end position="136"/>
    </location>
</feature>
<dbReference type="InterPro" id="IPR056555">
    <property type="entry name" value="NFD4_C"/>
</dbReference>
<keyword evidence="2 5" id="KW-0812">Transmembrane</keyword>
<dbReference type="Proteomes" id="UP000886520">
    <property type="component" value="Chromosome 5"/>
</dbReference>
<dbReference type="AlphaFoldDB" id="A0A9D4V4K4"/>
<evidence type="ECO:0008006" key="10">
    <source>
        <dbReference type="Google" id="ProtNLM"/>
    </source>
</evidence>
<name>A0A9D4V4K4_ADICA</name>
<comment type="caution">
    <text evidence="8">The sequence shown here is derived from an EMBL/GenBank/DDBJ whole genome shotgun (WGS) entry which is preliminary data.</text>
</comment>
<evidence type="ECO:0000256" key="2">
    <source>
        <dbReference type="ARBA" id="ARBA00022692"/>
    </source>
</evidence>
<feature type="transmembrane region" description="Helical" evidence="5">
    <location>
        <begin position="157"/>
        <end position="177"/>
    </location>
</feature>
<comment type="subcellular location">
    <subcellularLocation>
        <location evidence="1">Membrane</location>
        <topology evidence="1">Multi-pass membrane protein</topology>
    </subcellularLocation>
</comment>
<evidence type="ECO:0000256" key="3">
    <source>
        <dbReference type="ARBA" id="ARBA00022989"/>
    </source>
</evidence>
<feature type="transmembrane region" description="Helical" evidence="5">
    <location>
        <begin position="414"/>
        <end position="432"/>
    </location>
</feature>
<gene>
    <name evidence="8" type="ORF">GOP47_0004908</name>
</gene>
<evidence type="ECO:0000259" key="6">
    <source>
        <dbReference type="Pfam" id="PF06813"/>
    </source>
</evidence>
<protein>
    <recommendedName>
        <fullName evidence="10">Nodulin-like domain-containing protein</fullName>
    </recommendedName>
</protein>
<feature type="transmembrane region" description="Helical" evidence="5">
    <location>
        <begin position="508"/>
        <end position="528"/>
    </location>
</feature>
<dbReference type="GO" id="GO:0016020">
    <property type="term" value="C:membrane"/>
    <property type="evidence" value="ECO:0007669"/>
    <property type="project" value="UniProtKB-SubCell"/>
</dbReference>
<dbReference type="Pfam" id="PF23262">
    <property type="entry name" value="NFD4_C"/>
    <property type="match status" value="1"/>
</dbReference>
<feature type="transmembrane region" description="Helical" evidence="5">
    <location>
        <begin position="540"/>
        <end position="564"/>
    </location>
</feature>
<feature type="transmembrane region" description="Helical" evidence="5">
    <location>
        <begin position="25"/>
        <end position="45"/>
    </location>
</feature>
<dbReference type="Gene3D" id="1.20.1250.20">
    <property type="entry name" value="MFS general substrate transporter like domains"/>
    <property type="match status" value="1"/>
</dbReference>
<dbReference type="OrthoDB" id="410267at2759"/>
<dbReference type="Pfam" id="PF06813">
    <property type="entry name" value="Nodulin-like"/>
    <property type="match status" value="1"/>
</dbReference>
<dbReference type="PANTHER" id="PTHR21576">
    <property type="entry name" value="UNCHARACTERIZED NODULIN-LIKE PROTEIN"/>
    <property type="match status" value="1"/>
</dbReference>
<evidence type="ECO:0000313" key="8">
    <source>
        <dbReference type="EMBL" id="KAI5079429.1"/>
    </source>
</evidence>
<keyword evidence="3 5" id="KW-1133">Transmembrane helix</keyword>
<accession>A0A9D4V4K4</accession>
<reference evidence="8 9" key="1">
    <citation type="submission" date="2021-01" db="EMBL/GenBank/DDBJ databases">
        <title>Adiantum capillus-veneris genome.</title>
        <authorList>
            <person name="Fang Y."/>
            <person name="Liao Q."/>
        </authorList>
    </citation>
    <scope>NUCLEOTIDE SEQUENCE [LARGE SCALE GENOMIC DNA]</scope>
    <source>
        <strain evidence="8">H3</strain>
        <tissue evidence="8">Leaf</tissue>
    </source>
</reference>
<evidence type="ECO:0000259" key="7">
    <source>
        <dbReference type="Pfam" id="PF23262"/>
    </source>
</evidence>
<organism evidence="8 9">
    <name type="scientific">Adiantum capillus-veneris</name>
    <name type="common">Maidenhair fern</name>
    <dbReference type="NCBI Taxonomy" id="13818"/>
    <lineage>
        <taxon>Eukaryota</taxon>
        <taxon>Viridiplantae</taxon>
        <taxon>Streptophyta</taxon>
        <taxon>Embryophyta</taxon>
        <taxon>Tracheophyta</taxon>
        <taxon>Polypodiopsida</taxon>
        <taxon>Polypodiidae</taxon>
        <taxon>Polypodiales</taxon>
        <taxon>Pteridineae</taxon>
        <taxon>Pteridaceae</taxon>
        <taxon>Vittarioideae</taxon>
        <taxon>Adiantum</taxon>
    </lineage>
</organism>
<keyword evidence="9" id="KW-1185">Reference proteome</keyword>
<evidence type="ECO:0000256" key="1">
    <source>
        <dbReference type="ARBA" id="ARBA00004141"/>
    </source>
</evidence>
<evidence type="ECO:0000313" key="9">
    <source>
        <dbReference type="Proteomes" id="UP000886520"/>
    </source>
</evidence>
<dbReference type="InterPro" id="IPR036259">
    <property type="entry name" value="MFS_trans_sf"/>
</dbReference>
<dbReference type="PANTHER" id="PTHR21576:SF73">
    <property type="entry name" value="F1C9.29 PROTEIN-RELATED"/>
    <property type="match status" value="1"/>
</dbReference>
<proteinExistence type="predicted"/>
<evidence type="ECO:0000256" key="4">
    <source>
        <dbReference type="ARBA" id="ARBA00023136"/>
    </source>
</evidence>
<feature type="transmembrane region" description="Helical" evidence="5">
    <location>
        <begin position="482"/>
        <end position="502"/>
    </location>
</feature>
<sequence length="706" mass="77236">MPSPSSSGPAALPKSLLARLWASRWLVLVVSFWIQACAGIGYAFGSYSSLIKSSLGYNQQRINILGNAKDIGDAVGLISGSLCEILPVWSIYFIGAIQNLIGYGWLWLIVTNQAAALPFWAICILIFIGTNGETYFNTASLVTNVRNFPKSRGHIVGLLKGFTGLCSAIFTQIYTTFFAPDEAAYLFIVAVGPTMVALFVMFIVRPIKEKPGDSTRSESIGFTFIYADCLVLAAYLMGVMILQDFIDVSYSVSLTFTIILLFLVLLPLATPVVSWVVRKKNPFHTSRSSIEEKAPISTSQFVEEDKDGSVPLLSEEPMLTPDNGFTSQDLGQPYFGLGSRAGSFAGSVDFSEMEDEKPTDIDLLPEPVRKQKIMEIRKRIVFAAAEGAVRVKRKKGPRRGEDFTLLQGLVKADFWLLFFALVCGSGTGLTVIDNMGQMSESQGYANSNVFVSMLSIWNFLGRLIGGSGSELLARGYALPRSWALSVSLCLMAIGNILFAMAWPGTLYVGTLLVGIGYGSHWGIVPPILSEIFGLKNFGMFYNFYILSSPVGSLFFSGFLAGYLYDLEAAKQHSAGVTSTELTCLGASCFRLTFLIMTGVCVFGLFLTAVVSIRTRTVYKTLYGKQNVRICDGMAILRSLYTETTPVSVASFSNKELTFILLMRTAKGELGFVYVEDSYMCTKGTRRHVLSPCAVVNRSEASESWLL</sequence>
<dbReference type="InterPro" id="IPR010658">
    <property type="entry name" value="Nodulin-like"/>
</dbReference>
<feature type="transmembrane region" description="Helical" evidence="5">
    <location>
        <begin position="224"/>
        <end position="242"/>
    </location>
</feature>
<feature type="domain" description="Nodulin-like" evidence="6">
    <location>
        <begin position="24"/>
        <end position="272"/>
    </location>
</feature>
<dbReference type="EMBL" id="JABFUD020000005">
    <property type="protein sequence ID" value="KAI5079429.1"/>
    <property type="molecule type" value="Genomic_DNA"/>
</dbReference>
<dbReference type="SUPFAM" id="SSF103473">
    <property type="entry name" value="MFS general substrate transporter"/>
    <property type="match status" value="2"/>
</dbReference>
<dbReference type="CDD" id="cd17354">
    <property type="entry name" value="MFS_Mch1p_like"/>
    <property type="match status" value="1"/>
</dbReference>
<feature type="transmembrane region" description="Helical" evidence="5">
    <location>
        <begin position="183"/>
        <end position="204"/>
    </location>
</feature>
<feature type="domain" description="NFD4 C-terminal" evidence="7">
    <location>
        <begin position="409"/>
        <end position="618"/>
    </location>
</feature>
<evidence type="ECO:0000256" key="5">
    <source>
        <dbReference type="SAM" id="Phobius"/>
    </source>
</evidence>
<feature type="transmembrane region" description="Helical" evidence="5">
    <location>
        <begin position="584"/>
        <end position="610"/>
    </location>
</feature>
<keyword evidence="4 5" id="KW-0472">Membrane</keyword>